<comment type="catalytic activity">
    <reaction evidence="10">
        <text>ATP + H2O = ADP + phosphate + H(+)</text>
        <dbReference type="Rhea" id="RHEA:13065"/>
        <dbReference type="ChEBI" id="CHEBI:15377"/>
        <dbReference type="ChEBI" id="CHEBI:15378"/>
        <dbReference type="ChEBI" id="CHEBI:30616"/>
        <dbReference type="ChEBI" id="CHEBI:43474"/>
        <dbReference type="ChEBI" id="CHEBI:456216"/>
        <dbReference type="EC" id="5.6.2.4"/>
    </reaction>
</comment>
<name>A0ABM9FWS0_9BACL</name>
<dbReference type="Gene3D" id="1.10.10.160">
    <property type="match status" value="1"/>
</dbReference>
<dbReference type="Gene3D" id="3.40.50.300">
    <property type="entry name" value="P-loop containing nucleotide triphosphate hydrolases"/>
    <property type="match status" value="2"/>
</dbReference>
<dbReference type="PROSITE" id="PS51198">
    <property type="entry name" value="UVRD_HELICASE_ATP_BIND"/>
    <property type="match status" value="1"/>
</dbReference>
<feature type="binding site" evidence="11">
    <location>
        <begin position="25"/>
        <end position="32"/>
    </location>
    <ligand>
        <name>ATP</name>
        <dbReference type="ChEBI" id="CHEBI:30616"/>
    </ligand>
</feature>
<evidence type="ECO:0000256" key="1">
    <source>
        <dbReference type="ARBA" id="ARBA00009922"/>
    </source>
</evidence>
<dbReference type="PANTHER" id="PTHR11070:SF2">
    <property type="entry name" value="ATP-DEPENDENT DNA HELICASE SRS2"/>
    <property type="match status" value="1"/>
</dbReference>
<evidence type="ECO:0000256" key="2">
    <source>
        <dbReference type="ARBA" id="ARBA00022741"/>
    </source>
</evidence>
<proteinExistence type="inferred from homology"/>
<dbReference type="GO" id="GO:0004386">
    <property type="term" value="F:helicase activity"/>
    <property type="evidence" value="ECO:0007669"/>
    <property type="project" value="UniProtKB-KW"/>
</dbReference>
<keyword evidence="5 11" id="KW-0067">ATP-binding</keyword>
<dbReference type="Proteomes" id="UP001154322">
    <property type="component" value="Unassembled WGS sequence"/>
</dbReference>
<evidence type="ECO:0000256" key="4">
    <source>
        <dbReference type="ARBA" id="ARBA00022806"/>
    </source>
</evidence>
<evidence type="ECO:0000313" key="15">
    <source>
        <dbReference type="Proteomes" id="UP001154322"/>
    </source>
</evidence>
<evidence type="ECO:0000256" key="3">
    <source>
        <dbReference type="ARBA" id="ARBA00022801"/>
    </source>
</evidence>
<dbReference type="PROSITE" id="PS51217">
    <property type="entry name" value="UVRD_HELICASE_CTER"/>
    <property type="match status" value="1"/>
</dbReference>
<dbReference type="InterPro" id="IPR027417">
    <property type="entry name" value="P-loop_NTPase"/>
</dbReference>
<keyword evidence="2 11" id="KW-0547">Nucleotide-binding</keyword>
<feature type="domain" description="UvrD-like helicase C-terminal" evidence="13">
    <location>
        <begin position="288"/>
        <end position="555"/>
    </location>
</feature>
<dbReference type="InterPro" id="IPR000212">
    <property type="entry name" value="DNA_helicase_UvrD/REP"/>
</dbReference>
<keyword evidence="6" id="KW-0238">DNA-binding</keyword>
<accession>A0ABM9FWS0</accession>
<gene>
    <name evidence="14" type="ORF">WJ0W_000850</name>
</gene>
<comment type="caution">
    <text evidence="14">The sequence shown here is derived from an EMBL/GenBank/DDBJ whole genome shotgun (WGS) entry which is preliminary data.</text>
</comment>
<evidence type="ECO:0000256" key="9">
    <source>
        <dbReference type="ARBA" id="ARBA00034808"/>
    </source>
</evidence>
<keyword evidence="7" id="KW-0413">Isomerase</keyword>
<evidence type="ECO:0000256" key="11">
    <source>
        <dbReference type="PROSITE-ProRule" id="PRU00560"/>
    </source>
</evidence>
<dbReference type="RefSeq" id="WP_261944600.1">
    <property type="nucleotide sequence ID" value="NZ_AP031286.1"/>
</dbReference>
<evidence type="ECO:0000256" key="10">
    <source>
        <dbReference type="ARBA" id="ARBA00048988"/>
    </source>
</evidence>
<dbReference type="EMBL" id="CALYLO010000001">
    <property type="protein sequence ID" value="CAH8243611.1"/>
    <property type="molecule type" value="Genomic_DNA"/>
</dbReference>
<dbReference type="CDD" id="cd17932">
    <property type="entry name" value="DEXQc_UvrD"/>
    <property type="match status" value="1"/>
</dbReference>
<evidence type="ECO:0000256" key="6">
    <source>
        <dbReference type="ARBA" id="ARBA00023125"/>
    </source>
</evidence>
<dbReference type="Gene3D" id="1.10.486.10">
    <property type="entry name" value="PCRA, domain 4"/>
    <property type="match status" value="1"/>
</dbReference>
<feature type="domain" description="UvrD-like helicase ATP-binding" evidence="12">
    <location>
        <begin position="4"/>
        <end position="287"/>
    </location>
</feature>
<keyword evidence="3 11" id="KW-0378">Hydrolase</keyword>
<dbReference type="CDD" id="cd18807">
    <property type="entry name" value="SF1_C_UvrD"/>
    <property type="match status" value="1"/>
</dbReference>
<evidence type="ECO:0000256" key="8">
    <source>
        <dbReference type="ARBA" id="ARBA00034617"/>
    </source>
</evidence>
<evidence type="ECO:0000313" key="14">
    <source>
        <dbReference type="EMBL" id="CAH8243611.1"/>
    </source>
</evidence>
<dbReference type="InterPro" id="IPR014016">
    <property type="entry name" value="UvrD-like_ATP-bd"/>
</dbReference>
<comment type="similarity">
    <text evidence="1">Belongs to the helicase family. UvrD subfamily.</text>
</comment>
<dbReference type="Pfam" id="PF00580">
    <property type="entry name" value="UvrD-helicase"/>
    <property type="match status" value="1"/>
</dbReference>
<dbReference type="Pfam" id="PF13361">
    <property type="entry name" value="UvrD_C"/>
    <property type="match status" value="1"/>
</dbReference>
<dbReference type="InterPro" id="IPR013986">
    <property type="entry name" value="DExx_box_DNA_helicase_dom_sf"/>
</dbReference>
<keyword evidence="15" id="KW-1185">Reference proteome</keyword>
<sequence>MNLEGMNPAQIEATTHVDGPCCVIAGAGSGKTRVLTHRIGYLIEQGIPSESILACTFTKKAAGEMAERLEPLVGPEADLLNLGTIHSMCYRILREEWRHTGESYELLNDYWQKRFIKDILAPAGPKNPDGMNWGYDVSAALSFIGGRKNELVTPEMFRKSINYEVEDAARLARLYELYEARKEREGRIDFDDMLTRCYYLLAENPAILTKYQQRYKYILVDEFQDTNRAQWEIIRMLAAPENNLFVVGDDWQSIYGFRGARPEYIVHFEKWYPDAKIVVLDTNYRCNEQIISISNAVIQHNTDQYPKTVLAHRGAGQLPTMFNASDEEHEADLVIREMQALMAAGKKPGEIAVLYRTNAQSRAYEDKLVRANIPYTIIGSAGFYSRKEVRDMISYLQVINNPAASDEAIKRVLNVPSRFLGRALINDVETYSIQHGLSFWEALQTAPGLRPYQRKGISEFVDVIQYAGRYGSSPAELIQLIREATEYDDWIRREDGDDDGESARIENLNELQSAASRYRELDEFLNFVEMMCSRSATTDDDPDRVQLMTIHRSKGLEFPAVFLVGLNNGLLPHKKSIEYADGLVIPSSCAEERRLCYVGMTRAKDLLYLSHMESYQGRSMDPSIFLEEMHQRKAI</sequence>
<evidence type="ECO:0000259" key="12">
    <source>
        <dbReference type="PROSITE" id="PS51198"/>
    </source>
</evidence>
<evidence type="ECO:0000259" key="13">
    <source>
        <dbReference type="PROSITE" id="PS51217"/>
    </source>
</evidence>
<dbReference type="InterPro" id="IPR014017">
    <property type="entry name" value="DNA_helicase_UvrD-like_C"/>
</dbReference>
<reference evidence="14" key="1">
    <citation type="submission" date="2022-06" db="EMBL/GenBank/DDBJ databases">
        <authorList>
            <person name="Dietemann V."/>
            <person name="Ory F."/>
            <person name="Dainat B."/>
            <person name="Oberhansli S."/>
        </authorList>
    </citation>
    <scope>NUCLEOTIDE SEQUENCE</scope>
    <source>
        <strain evidence="14">Ena-SAMPLE-TAB-26-04-2022-14:26:32:270-5432</strain>
    </source>
</reference>
<protein>
    <recommendedName>
        <fullName evidence="9">DNA 3'-5' helicase</fullName>
        <ecNumber evidence="9">5.6.2.4</ecNumber>
    </recommendedName>
</protein>
<dbReference type="EC" id="5.6.2.4" evidence="9"/>
<dbReference type="SUPFAM" id="SSF52540">
    <property type="entry name" value="P-loop containing nucleoside triphosphate hydrolases"/>
    <property type="match status" value="1"/>
</dbReference>
<dbReference type="PANTHER" id="PTHR11070">
    <property type="entry name" value="UVRD / RECB / PCRA DNA HELICASE FAMILY MEMBER"/>
    <property type="match status" value="1"/>
</dbReference>
<evidence type="ECO:0000256" key="5">
    <source>
        <dbReference type="ARBA" id="ARBA00022840"/>
    </source>
</evidence>
<keyword evidence="4 11" id="KW-0347">Helicase</keyword>
<organism evidence="14 15">
    <name type="scientific">Paenibacillus melissococcoides</name>
    <dbReference type="NCBI Taxonomy" id="2912268"/>
    <lineage>
        <taxon>Bacteria</taxon>
        <taxon>Bacillati</taxon>
        <taxon>Bacillota</taxon>
        <taxon>Bacilli</taxon>
        <taxon>Bacillales</taxon>
        <taxon>Paenibacillaceae</taxon>
        <taxon>Paenibacillus</taxon>
    </lineage>
</organism>
<evidence type="ECO:0000256" key="7">
    <source>
        <dbReference type="ARBA" id="ARBA00023235"/>
    </source>
</evidence>
<comment type="catalytic activity">
    <reaction evidence="8">
        <text>Couples ATP hydrolysis with the unwinding of duplex DNA by translocating in the 3'-5' direction.</text>
        <dbReference type="EC" id="5.6.2.4"/>
    </reaction>
</comment>